<dbReference type="InterPro" id="IPR009057">
    <property type="entry name" value="Homeodomain-like_sf"/>
</dbReference>
<dbReference type="Pfam" id="PF13305">
    <property type="entry name" value="TetR_C_33"/>
    <property type="match status" value="1"/>
</dbReference>
<dbReference type="Proteomes" id="UP001418444">
    <property type="component" value="Unassembled WGS sequence"/>
</dbReference>
<evidence type="ECO:0000313" key="6">
    <source>
        <dbReference type="EMBL" id="GAA3964091.1"/>
    </source>
</evidence>
<protein>
    <submittedName>
        <fullName evidence="6">TetR/AcrR family transcriptional regulator</fullName>
    </submittedName>
</protein>
<evidence type="ECO:0000256" key="3">
    <source>
        <dbReference type="ARBA" id="ARBA00023163"/>
    </source>
</evidence>
<dbReference type="PANTHER" id="PTHR30055:SF243">
    <property type="entry name" value="HTH-TYPE TRANSCRIPTIONAL REGULATOR RV1816"/>
    <property type="match status" value="1"/>
</dbReference>
<sequence>MTTSRAERRQQLDQQIVELGRMQLSKVGAAALSLRAIARELNLVSSAVYRYVDSRDELLTRLVIVAYDELGEAVEASVARASGPPEARLATAMRAFRLWAVDHPAEFALLYGSPVPGYQAPPERTTAPGTRVIAVLLRLLSEAAQAGTLRTSGPPPPGEPLCADLRAIAAEFGAALDEADVLAALGLWTWLLGAVGQEVFDGYGQATFADPGAVFEAQLVRQLAALGR</sequence>
<reference evidence="7" key="1">
    <citation type="journal article" date="2019" name="Int. J. Syst. Evol. Microbiol.">
        <title>The Global Catalogue of Microorganisms (GCM) 10K type strain sequencing project: providing services to taxonomists for standard genome sequencing and annotation.</title>
        <authorList>
            <consortium name="The Broad Institute Genomics Platform"/>
            <consortium name="The Broad Institute Genome Sequencing Center for Infectious Disease"/>
            <person name="Wu L."/>
            <person name="Ma J."/>
        </authorList>
    </citation>
    <scope>NUCLEOTIDE SEQUENCE [LARGE SCALE GENOMIC DNA]</scope>
    <source>
        <strain evidence="7">JCM 16923</strain>
    </source>
</reference>
<keyword evidence="1" id="KW-0805">Transcription regulation</keyword>
<organism evidence="6 7">
    <name type="scientific">Gordonia caeni</name>
    <dbReference type="NCBI Taxonomy" id="1007097"/>
    <lineage>
        <taxon>Bacteria</taxon>
        <taxon>Bacillati</taxon>
        <taxon>Actinomycetota</taxon>
        <taxon>Actinomycetes</taxon>
        <taxon>Mycobacteriales</taxon>
        <taxon>Gordoniaceae</taxon>
        <taxon>Gordonia</taxon>
    </lineage>
</organism>
<name>A0ABP7PE42_9ACTN</name>
<dbReference type="InterPro" id="IPR001647">
    <property type="entry name" value="HTH_TetR"/>
</dbReference>
<feature type="domain" description="HTH tetR-type" evidence="5">
    <location>
        <begin position="10"/>
        <end position="70"/>
    </location>
</feature>
<dbReference type="PROSITE" id="PS50977">
    <property type="entry name" value="HTH_TETR_2"/>
    <property type="match status" value="1"/>
</dbReference>
<dbReference type="InterPro" id="IPR025996">
    <property type="entry name" value="MT1864/Rv1816-like_C"/>
</dbReference>
<comment type="caution">
    <text evidence="6">The sequence shown here is derived from an EMBL/GenBank/DDBJ whole genome shotgun (WGS) entry which is preliminary data.</text>
</comment>
<dbReference type="InterPro" id="IPR050109">
    <property type="entry name" value="HTH-type_TetR-like_transc_reg"/>
</dbReference>
<dbReference type="SUPFAM" id="SSF48498">
    <property type="entry name" value="Tetracyclin repressor-like, C-terminal domain"/>
    <property type="match status" value="1"/>
</dbReference>
<feature type="DNA-binding region" description="H-T-H motif" evidence="4">
    <location>
        <begin position="33"/>
        <end position="52"/>
    </location>
</feature>
<evidence type="ECO:0000256" key="1">
    <source>
        <dbReference type="ARBA" id="ARBA00023015"/>
    </source>
</evidence>
<evidence type="ECO:0000259" key="5">
    <source>
        <dbReference type="PROSITE" id="PS50977"/>
    </source>
</evidence>
<dbReference type="PANTHER" id="PTHR30055">
    <property type="entry name" value="HTH-TYPE TRANSCRIPTIONAL REGULATOR RUTR"/>
    <property type="match status" value="1"/>
</dbReference>
<gene>
    <name evidence="6" type="ORF">GCM10022231_25700</name>
</gene>
<accession>A0ABP7PE42</accession>
<evidence type="ECO:0000313" key="7">
    <source>
        <dbReference type="Proteomes" id="UP001418444"/>
    </source>
</evidence>
<proteinExistence type="predicted"/>
<dbReference type="InterPro" id="IPR036271">
    <property type="entry name" value="Tet_transcr_reg_TetR-rel_C_sf"/>
</dbReference>
<dbReference type="SUPFAM" id="SSF46689">
    <property type="entry name" value="Homeodomain-like"/>
    <property type="match status" value="1"/>
</dbReference>
<dbReference type="Gene3D" id="1.10.357.10">
    <property type="entry name" value="Tetracycline Repressor, domain 2"/>
    <property type="match status" value="1"/>
</dbReference>
<keyword evidence="2 4" id="KW-0238">DNA-binding</keyword>
<keyword evidence="3" id="KW-0804">Transcription</keyword>
<dbReference type="EMBL" id="BAAAZW010000007">
    <property type="protein sequence ID" value="GAA3964091.1"/>
    <property type="molecule type" value="Genomic_DNA"/>
</dbReference>
<dbReference type="RefSeq" id="WP_344784355.1">
    <property type="nucleotide sequence ID" value="NZ_BAAAZW010000007.1"/>
</dbReference>
<keyword evidence="7" id="KW-1185">Reference proteome</keyword>
<dbReference type="Pfam" id="PF00440">
    <property type="entry name" value="TetR_N"/>
    <property type="match status" value="1"/>
</dbReference>
<evidence type="ECO:0000256" key="4">
    <source>
        <dbReference type="PROSITE-ProRule" id="PRU00335"/>
    </source>
</evidence>
<evidence type="ECO:0000256" key="2">
    <source>
        <dbReference type="ARBA" id="ARBA00023125"/>
    </source>
</evidence>